<accession>R9P6B5</accession>
<dbReference type="EMBL" id="DF238808">
    <property type="protein sequence ID" value="GAC96859.1"/>
    <property type="molecule type" value="Genomic_DNA"/>
</dbReference>
<dbReference type="HOGENOM" id="CLU_038507_0_0_1"/>
<dbReference type="PANTHER" id="PTHR31836">
    <property type="match status" value="1"/>
</dbReference>
<gene>
    <name evidence="4" type="ORF">PHSY_004443</name>
</gene>
<feature type="region of interest" description="Disordered" evidence="2">
    <location>
        <begin position="1"/>
        <end position="184"/>
    </location>
</feature>
<evidence type="ECO:0000313" key="5">
    <source>
        <dbReference type="Proteomes" id="UP000014071"/>
    </source>
</evidence>
<dbReference type="Gene3D" id="2.40.40.10">
    <property type="entry name" value="RlpA-like domain"/>
    <property type="match status" value="1"/>
</dbReference>
<dbReference type="InterPro" id="IPR007112">
    <property type="entry name" value="Expansin/allergen_DPBB_dom"/>
</dbReference>
<proteinExistence type="predicted"/>
<keyword evidence="1" id="KW-0732">Signal</keyword>
<dbReference type="InterPro" id="IPR036749">
    <property type="entry name" value="Expansin_CBD_sf"/>
</dbReference>
<dbReference type="PANTHER" id="PTHR31836:SF24">
    <property type="entry name" value="RLPA-LIKE PROTEIN DOUBLE-PSI BETA-BARREL DOMAIN-CONTAINING PROTEIN"/>
    <property type="match status" value="1"/>
</dbReference>
<dbReference type="GeneID" id="24109725"/>
<feature type="compositionally biased region" description="Low complexity" evidence="2">
    <location>
        <begin position="69"/>
        <end position="78"/>
    </location>
</feature>
<keyword evidence="5" id="KW-1185">Reference proteome</keyword>
<sequence>MHKKKGKCASKHKAQDSNGGALGQASGSVPPVNHDGGGVGSPSVGAPSDQIDADQGSQPKGYSADQQPGAAAGAAAAGIPPVSGSDGSDNPNTSSKPGDVSAGGSSKPAPGSASWGSEGNSNTPQSGSQQGHPSPGSTTQPEGYAPSSSPSSNAQGSGISCKGVRGSTTLPTTSTTNPSWFNPSLIHHGPGTQFGGAGLWQGGACMFDSLPHHNLPFVAMDQSFFQDGLACGTCVEIASTSASLFENREWSVEQPSRGTLPVGKKTVAIVSDLCPGVNQCYSGLDMHLDAWNSVTNNAAGSKLPITWKFVNCKDAFERSNSGISKLQVHWREGASPGFFQVQIRGNHEAVVRVEMKFAGNGWMEAGHVDSSYWKWDLKDATRQFDQSSTMVTFRLTDWQGETIASEVGTKMGRDLFFDANFDRISSE</sequence>
<feature type="compositionally biased region" description="Basic residues" evidence="2">
    <location>
        <begin position="1"/>
        <end position="12"/>
    </location>
</feature>
<evidence type="ECO:0000313" key="4">
    <source>
        <dbReference type="EMBL" id="GAC96859.1"/>
    </source>
</evidence>
<feature type="compositionally biased region" description="Polar residues" evidence="2">
    <location>
        <begin position="55"/>
        <end position="66"/>
    </location>
</feature>
<evidence type="ECO:0000256" key="2">
    <source>
        <dbReference type="SAM" id="MobiDB-lite"/>
    </source>
</evidence>
<dbReference type="CDD" id="cd22271">
    <property type="entry name" value="DPBB_EXP_N-like"/>
    <property type="match status" value="1"/>
</dbReference>
<dbReference type="OrthoDB" id="2555762at2759"/>
<feature type="domain" description="Expansin-like EG45" evidence="3">
    <location>
        <begin position="202"/>
        <end position="317"/>
    </location>
</feature>
<feature type="compositionally biased region" description="Low complexity" evidence="2">
    <location>
        <begin position="167"/>
        <end position="179"/>
    </location>
</feature>
<dbReference type="PROSITE" id="PS50842">
    <property type="entry name" value="EXPANSIN_EG45"/>
    <property type="match status" value="1"/>
</dbReference>
<dbReference type="RefSeq" id="XP_012190446.1">
    <property type="nucleotide sequence ID" value="XM_012335056.1"/>
</dbReference>
<feature type="compositionally biased region" description="Polar residues" evidence="2">
    <location>
        <begin position="85"/>
        <end position="96"/>
    </location>
</feature>
<feature type="compositionally biased region" description="Low complexity" evidence="2">
    <location>
        <begin position="124"/>
        <end position="137"/>
    </location>
</feature>
<name>R9P6B5_PSEHS</name>
<feature type="compositionally biased region" description="Low complexity" evidence="2">
    <location>
        <begin position="102"/>
        <end position="117"/>
    </location>
</feature>
<evidence type="ECO:0000259" key="3">
    <source>
        <dbReference type="PROSITE" id="PS50842"/>
    </source>
</evidence>
<evidence type="ECO:0000256" key="1">
    <source>
        <dbReference type="ARBA" id="ARBA00022729"/>
    </source>
</evidence>
<dbReference type="Gene3D" id="2.60.40.760">
    <property type="entry name" value="Expansin, cellulose-binding-like domain"/>
    <property type="match status" value="1"/>
</dbReference>
<reference evidence="5" key="1">
    <citation type="journal article" date="2013" name="Genome Announc.">
        <title>Draft genome sequence of the basidiomycetous yeast-like fungus Pseudozyma hubeiensis SY62, which produces an abundant amount of the biosurfactant mannosylerythritol lipids.</title>
        <authorList>
            <person name="Konishi M."/>
            <person name="Hatada Y."/>
            <person name="Horiuchi J."/>
        </authorList>
    </citation>
    <scope>NUCLEOTIDE SEQUENCE [LARGE SCALE GENOMIC DNA]</scope>
    <source>
        <strain evidence="5">SY62</strain>
    </source>
</reference>
<organism evidence="4 5">
    <name type="scientific">Pseudozyma hubeiensis (strain SY62)</name>
    <name type="common">Yeast</name>
    <dbReference type="NCBI Taxonomy" id="1305764"/>
    <lineage>
        <taxon>Eukaryota</taxon>
        <taxon>Fungi</taxon>
        <taxon>Dikarya</taxon>
        <taxon>Basidiomycota</taxon>
        <taxon>Ustilaginomycotina</taxon>
        <taxon>Ustilaginomycetes</taxon>
        <taxon>Ustilaginales</taxon>
        <taxon>Ustilaginaceae</taxon>
        <taxon>Pseudozyma</taxon>
    </lineage>
</organism>
<dbReference type="eggNOG" id="ENOG502S9P9">
    <property type="taxonomic scope" value="Eukaryota"/>
</dbReference>
<dbReference type="STRING" id="1305764.R9P6B5"/>
<protein>
    <submittedName>
        <fullName evidence="4">Extracellular cellulase CelA/allergen Asp F7-like, putative</fullName>
    </submittedName>
</protein>
<dbReference type="SUPFAM" id="SSF50685">
    <property type="entry name" value="Barwin-like endoglucanases"/>
    <property type="match status" value="1"/>
</dbReference>
<dbReference type="InterPro" id="IPR051477">
    <property type="entry name" value="Expansin_CellWall"/>
</dbReference>
<dbReference type="InterPro" id="IPR036908">
    <property type="entry name" value="RlpA-like_sf"/>
</dbReference>
<dbReference type="AlphaFoldDB" id="R9P6B5"/>
<dbReference type="Proteomes" id="UP000014071">
    <property type="component" value="Unassembled WGS sequence"/>
</dbReference>